<evidence type="ECO:0000256" key="6">
    <source>
        <dbReference type="SAM" id="MobiDB-lite"/>
    </source>
</evidence>
<dbReference type="PANTHER" id="PTHR43667">
    <property type="entry name" value="CYCLOPROPANE-FATTY-ACYL-PHOSPHOLIPID SYNTHASE"/>
    <property type="match status" value="1"/>
</dbReference>
<keyword evidence="3" id="KW-0808">Transferase</keyword>
<keyword evidence="5" id="KW-0443">Lipid metabolism</keyword>
<dbReference type="CDD" id="cd02440">
    <property type="entry name" value="AdoMet_MTases"/>
    <property type="match status" value="1"/>
</dbReference>
<dbReference type="PANTHER" id="PTHR43667:SF1">
    <property type="entry name" value="CYCLOPROPANE-FATTY-ACYL-PHOSPHOLIPID SYNTHASE"/>
    <property type="match status" value="1"/>
</dbReference>
<comment type="similarity">
    <text evidence="1">Belongs to the CFA/CMAS family.</text>
</comment>
<keyword evidence="4" id="KW-0949">S-adenosyl-L-methionine</keyword>
<organism evidence="7 8">
    <name type="scientific">Knoellia aerolata DSM 18566</name>
    <dbReference type="NCBI Taxonomy" id="1385519"/>
    <lineage>
        <taxon>Bacteria</taxon>
        <taxon>Bacillati</taxon>
        <taxon>Actinomycetota</taxon>
        <taxon>Actinomycetes</taxon>
        <taxon>Micrococcales</taxon>
        <taxon>Intrasporangiaceae</taxon>
        <taxon>Knoellia</taxon>
    </lineage>
</organism>
<dbReference type="PIRSF" id="PIRSF003085">
    <property type="entry name" value="CMAS"/>
    <property type="match status" value="1"/>
</dbReference>
<dbReference type="Gene3D" id="3.40.50.150">
    <property type="entry name" value="Vaccinia Virus protein VP39"/>
    <property type="match status" value="1"/>
</dbReference>
<dbReference type="Proteomes" id="UP000030013">
    <property type="component" value="Unassembled WGS sequence"/>
</dbReference>
<evidence type="ECO:0000256" key="3">
    <source>
        <dbReference type="ARBA" id="ARBA00022679"/>
    </source>
</evidence>
<dbReference type="RefSeq" id="WP_035933554.1">
    <property type="nucleotide sequence ID" value="NZ_AVPL01000007.1"/>
</dbReference>
<name>A0A0A0K331_9MICO</name>
<dbReference type="OrthoDB" id="9782855at2"/>
<dbReference type="GO" id="GO:0008168">
    <property type="term" value="F:methyltransferase activity"/>
    <property type="evidence" value="ECO:0007669"/>
    <property type="project" value="UniProtKB-KW"/>
</dbReference>
<protein>
    <submittedName>
        <fullName evidence="7">Cyclopropane-fatty-acyl-phospholipid synthase</fullName>
    </submittedName>
</protein>
<sequence length="434" mass="46919">MNAAAVLRPVVDAALGTDLPVRVDCWDGSSIGPSDADVVVRFTNRRALRRLVWAPNELGFARAYVSGDIQLEGDLLDALTRLDQLADPERGPGVRVGPDTRAAVARAVVRLGALGPPPRPPSEEIRLSGHRHDRGRDARAVSHHYDVGNDFYELVLGPSMVYSCAYFERAPSSSYTLEDAQRAKLDLVARKLGLTPGMRLLDVGCGWGALIVHAAREYGVRAVGVTLSQPQAAYARSRIAELGLQDRVEVRVQDYRDVTDGPFDAIASVGMAEHVGLSRLGEYAAHLHGLVSPSGRLLNHAIARRPGPPGDPRGDRTSFIDRYVFPDGELHPLSTVVDALESAGFEVRDVESIREHYADTLRAWVGNLEQNWDAAVRLSSAGRARVWRLYMAGSALAFQSHRLGVNQVLAVRPGPGGANSLPRTRSGLLGVPPG</sequence>
<reference evidence="7 8" key="1">
    <citation type="submission" date="2013-08" db="EMBL/GenBank/DDBJ databases">
        <title>The genome sequence of Knoellia aerolata.</title>
        <authorList>
            <person name="Zhu W."/>
            <person name="Wang G."/>
        </authorList>
    </citation>
    <scope>NUCLEOTIDE SEQUENCE [LARGE SCALE GENOMIC DNA]</scope>
    <source>
        <strain evidence="7 8">DSM 18566</strain>
    </source>
</reference>
<accession>A0A0A0K331</accession>
<dbReference type="GO" id="GO:0032259">
    <property type="term" value="P:methylation"/>
    <property type="evidence" value="ECO:0007669"/>
    <property type="project" value="UniProtKB-KW"/>
</dbReference>
<dbReference type="Pfam" id="PF02353">
    <property type="entry name" value="CMAS"/>
    <property type="match status" value="1"/>
</dbReference>
<gene>
    <name evidence="7" type="ORF">N801_01215</name>
</gene>
<proteinExistence type="inferred from homology"/>
<evidence type="ECO:0000256" key="4">
    <source>
        <dbReference type="ARBA" id="ARBA00022691"/>
    </source>
</evidence>
<dbReference type="EMBL" id="AVPL01000007">
    <property type="protein sequence ID" value="KGN42186.1"/>
    <property type="molecule type" value="Genomic_DNA"/>
</dbReference>
<dbReference type="STRING" id="1385519.N801_01215"/>
<evidence type="ECO:0000256" key="1">
    <source>
        <dbReference type="ARBA" id="ARBA00010815"/>
    </source>
</evidence>
<evidence type="ECO:0000256" key="5">
    <source>
        <dbReference type="ARBA" id="ARBA00023098"/>
    </source>
</evidence>
<evidence type="ECO:0000313" key="7">
    <source>
        <dbReference type="EMBL" id="KGN42186.1"/>
    </source>
</evidence>
<dbReference type="SUPFAM" id="SSF53335">
    <property type="entry name" value="S-adenosyl-L-methionine-dependent methyltransferases"/>
    <property type="match status" value="1"/>
</dbReference>
<feature type="region of interest" description="Disordered" evidence="6">
    <location>
        <begin position="414"/>
        <end position="434"/>
    </location>
</feature>
<keyword evidence="2" id="KW-0489">Methyltransferase</keyword>
<dbReference type="eggNOG" id="COG2230">
    <property type="taxonomic scope" value="Bacteria"/>
</dbReference>
<dbReference type="GO" id="GO:0008610">
    <property type="term" value="P:lipid biosynthetic process"/>
    <property type="evidence" value="ECO:0007669"/>
    <property type="project" value="InterPro"/>
</dbReference>
<evidence type="ECO:0000313" key="8">
    <source>
        <dbReference type="Proteomes" id="UP000030013"/>
    </source>
</evidence>
<evidence type="ECO:0000256" key="2">
    <source>
        <dbReference type="ARBA" id="ARBA00022603"/>
    </source>
</evidence>
<dbReference type="InterPro" id="IPR003333">
    <property type="entry name" value="CMAS"/>
</dbReference>
<dbReference type="AlphaFoldDB" id="A0A0A0K331"/>
<keyword evidence="8" id="KW-1185">Reference proteome</keyword>
<dbReference type="InterPro" id="IPR050723">
    <property type="entry name" value="CFA/CMAS"/>
</dbReference>
<comment type="caution">
    <text evidence="7">The sequence shown here is derived from an EMBL/GenBank/DDBJ whole genome shotgun (WGS) entry which is preliminary data.</text>
</comment>
<dbReference type="InterPro" id="IPR029063">
    <property type="entry name" value="SAM-dependent_MTases_sf"/>
</dbReference>